<reference evidence="1" key="1">
    <citation type="journal article" date="2021" name="Proc. Natl. Acad. Sci. U.S.A.">
        <title>A Catalog of Tens of Thousands of Viruses from Human Metagenomes Reveals Hidden Associations with Chronic Diseases.</title>
        <authorList>
            <person name="Tisza M.J."/>
            <person name="Buck C.B."/>
        </authorList>
    </citation>
    <scope>NUCLEOTIDE SEQUENCE</scope>
    <source>
        <strain evidence="1">Ct0Go27</strain>
    </source>
</reference>
<organism evidence="1">
    <name type="scientific">Siphoviridae sp. ct0Go27</name>
    <dbReference type="NCBI Taxonomy" id="2827761"/>
    <lineage>
        <taxon>Viruses</taxon>
        <taxon>Duplodnaviria</taxon>
        <taxon>Heunggongvirae</taxon>
        <taxon>Uroviricota</taxon>
        <taxon>Caudoviricetes</taxon>
    </lineage>
</organism>
<sequence>MLELFEKLNEKQKRLAIAYVRALLGEEDSGDERKEETK</sequence>
<accession>A0A8S5RWZ2</accession>
<proteinExistence type="predicted"/>
<name>A0A8S5RWZ2_9CAUD</name>
<evidence type="ECO:0000313" key="1">
    <source>
        <dbReference type="EMBL" id="DAF43079.1"/>
    </source>
</evidence>
<protein>
    <submittedName>
        <fullName evidence="1">Uncharacterized protein</fullName>
    </submittedName>
</protein>
<dbReference type="EMBL" id="BK032498">
    <property type="protein sequence ID" value="DAF43079.1"/>
    <property type="molecule type" value="Genomic_DNA"/>
</dbReference>